<evidence type="ECO:0000256" key="4">
    <source>
        <dbReference type="ARBA" id="ARBA00022692"/>
    </source>
</evidence>
<dbReference type="PROSITE" id="PS00237">
    <property type="entry name" value="G_PROTEIN_RECEP_F1_1"/>
    <property type="match status" value="1"/>
</dbReference>
<dbReference type="CDD" id="cd15065">
    <property type="entry name" value="7tmA_Ap5-HTB1-like"/>
    <property type="match status" value="1"/>
</dbReference>
<feature type="transmembrane region" description="Helical" evidence="11">
    <location>
        <begin position="6"/>
        <end position="29"/>
    </location>
</feature>
<feature type="transmembrane region" description="Helical" evidence="11">
    <location>
        <begin position="41"/>
        <end position="62"/>
    </location>
</feature>
<dbReference type="PROSITE" id="PS50262">
    <property type="entry name" value="G_PROTEIN_RECEP_F1_2"/>
    <property type="match status" value="1"/>
</dbReference>
<name>A0A3S3NL92_9ACAR</name>
<evidence type="ECO:0000256" key="10">
    <source>
        <dbReference type="RuleBase" id="RU000688"/>
    </source>
</evidence>
<reference evidence="13 16" key="1">
    <citation type="journal article" date="2018" name="Gigascience">
        <title>Genomes of trombidid mites reveal novel predicted allergens and laterally-transferred genes associated with secondary metabolism.</title>
        <authorList>
            <person name="Dong X."/>
            <person name="Chaisiri K."/>
            <person name="Xia D."/>
            <person name="Armstrong S.D."/>
            <person name="Fang Y."/>
            <person name="Donnelly M.J."/>
            <person name="Kadowaki T."/>
            <person name="McGarry J.W."/>
            <person name="Darby A.C."/>
            <person name="Makepeace B.L."/>
        </authorList>
    </citation>
    <scope>NUCLEOTIDE SEQUENCE [LARGE SCALE GENOMIC DNA]</scope>
    <source>
        <strain evidence="13">UoL-WK</strain>
    </source>
</reference>
<evidence type="ECO:0000256" key="8">
    <source>
        <dbReference type="ARBA" id="ARBA00023170"/>
    </source>
</evidence>
<dbReference type="Gene3D" id="1.20.1070.10">
    <property type="entry name" value="Rhodopsin 7-helix transmembrane proteins"/>
    <property type="match status" value="1"/>
</dbReference>
<keyword evidence="6 10" id="KW-0297">G-protein coupled receptor</keyword>
<dbReference type="OrthoDB" id="5957871at2759"/>
<dbReference type="AlphaFoldDB" id="A0A3S3NL92"/>
<evidence type="ECO:0000256" key="2">
    <source>
        <dbReference type="ARBA" id="ARBA00010663"/>
    </source>
</evidence>
<evidence type="ECO:0000313" key="16">
    <source>
        <dbReference type="Proteomes" id="UP000285301"/>
    </source>
</evidence>
<feature type="transmembrane region" description="Helical" evidence="11">
    <location>
        <begin position="247"/>
        <end position="271"/>
    </location>
</feature>
<dbReference type="InterPro" id="IPR000276">
    <property type="entry name" value="GPCR_Rhodpsn"/>
</dbReference>
<dbReference type="PANTHER" id="PTHR24248:SF187">
    <property type="entry name" value="OCTOPAMINE RECEPTOR BETA-2R"/>
    <property type="match status" value="1"/>
</dbReference>
<dbReference type="PRINTS" id="PR01102">
    <property type="entry name" value="5HT6RECEPTR"/>
</dbReference>
<feature type="transmembrane region" description="Helical" evidence="11">
    <location>
        <begin position="119"/>
        <end position="141"/>
    </location>
</feature>
<feature type="transmembrane region" description="Helical" evidence="11">
    <location>
        <begin position="192"/>
        <end position="212"/>
    </location>
</feature>
<evidence type="ECO:0000313" key="13">
    <source>
        <dbReference type="EMBL" id="RWS04936.1"/>
    </source>
</evidence>
<dbReference type="SUPFAM" id="SSF81321">
    <property type="entry name" value="Family A G protein-coupled receptor-like"/>
    <property type="match status" value="1"/>
</dbReference>
<dbReference type="SMART" id="SM01381">
    <property type="entry name" value="7TM_GPCR_Srsx"/>
    <property type="match status" value="1"/>
</dbReference>
<feature type="transmembrane region" description="Helical" evidence="11">
    <location>
        <begin position="283"/>
        <end position="305"/>
    </location>
</feature>
<evidence type="ECO:0000256" key="3">
    <source>
        <dbReference type="ARBA" id="ARBA00022475"/>
    </source>
</evidence>
<comment type="subcellular location">
    <subcellularLocation>
        <location evidence="1">Cell membrane</location>
        <topology evidence="1">Multi-pass membrane protein</topology>
    </subcellularLocation>
</comment>
<dbReference type="FunFam" id="1.20.1070.10:FF:000260">
    <property type="entry name" value="Dopamine receptor 1"/>
    <property type="match status" value="1"/>
</dbReference>
<keyword evidence="4 10" id="KW-0812">Transmembrane</keyword>
<dbReference type="Pfam" id="PF00001">
    <property type="entry name" value="7tm_1"/>
    <property type="match status" value="1"/>
</dbReference>
<dbReference type="EMBL" id="NCKU01005166">
    <property type="protein sequence ID" value="RWS04936.1"/>
    <property type="molecule type" value="Genomic_DNA"/>
</dbReference>
<dbReference type="STRING" id="1965070.A0A3S3NL92"/>
<dbReference type="Proteomes" id="UP000285301">
    <property type="component" value="Unassembled WGS sequence"/>
</dbReference>
<dbReference type="GO" id="GO:0004989">
    <property type="term" value="F:octopamine receptor activity"/>
    <property type="evidence" value="ECO:0007669"/>
    <property type="project" value="TreeGrafter"/>
</dbReference>
<dbReference type="PANTHER" id="PTHR24248">
    <property type="entry name" value="ADRENERGIC RECEPTOR-RELATED G-PROTEIN COUPLED RECEPTOR"/>
    <property type="match status" value="1"/>
</dbReference>
<feature type="transmembrane region" description="Helical" evidence="11">
    <location>
        <begin position="78"/>
        <end position="99"/>
    </location>
</feature>
<dbReference type="GO" id="GO:0043410">
    <property type="term" value="P:positive regulation of MAPK cascade"/>
    <property type="evidence" value="ECO:0007669"/>
    <property type="project" value="TreeGrafter"/>
</dbReference>
<comment type="similarity">
    <text evidence="2 10">Belongs to the G-protein coupled receptor 1 family.</text>
</comment>
<dbReference type="GO" id="GO:0071880">
    <property type="term" value="P:adenylate cyclase-activating adrenergic receptor signaling pathway"/>
    <property type="evidence" value="ECO:0007669"/>
    <property type="project" value="TreeGrafter"/>
</dbReference>
<dbReference type="InterPro" id="IPR017452">
    <property type="entry name" value="GPCR_Rhodpsn_7TM"/>
</dbReference>
<dbReference type="EMBL" id="NCKU01005164">
    <property type="protein sequence ID" value="RWS04942.1"/>
    <property type="molecule type" value="Genomic_DNA"/>
</dbReference>
<evidence type="ECO:0000259" key="12">
    <source>
        <dbReference type="PROSITE" id="PS50262"/>
    </source>
</evidence>
<keyword evidence="3" id="KW-1003">Cell membrane</keyword>
<evidence type="ECO:0000256" key="9">
    <source>
        <dbReference type="ARBA" id="ARBA00023224"/>
    </source>
</evidence>
<evidence type="ECO:0000256" key="1">
    <source>
        <dbReference type="ARBA" id="ARBA00004651"/>
    </source>
</evidence>
<organism evidence="13 16">
    <name type="scientific">Dinothrombium tinctorium</name>
    <dbReference type="NCBI Taxonomy" id="1965070"/>
    <lineage>
        <taxon>Eukaryota</taxon>
        <taxon>Metazoa</taxon>
        <taxon>Ecdysozoa</taxon>
        <taxon>Arthropoda</taxon>
        <taxon>Chelicerata</taxon>
        <taxon>Arachnida</taxon>
        <taxon>Acari</taxon>
        <taxon>Acariformes</taxon>
        <taxon>Trombidiformes</taxon>
        <taxon>Prostigmata</taxon>
        <taxon>Anystina</taxon>
        <taxon>Parasitengona</taxon>
        <taxon>Trombidioidea</taxon>
        <taxon>Trombidiidae</taxon>
        <taxon>Dinothrombium</taxon>
    </lineage>
</organism>
<dbReference type="GO" id="GO:0005886">
    <property type="term" value="C:plasma membrane"/>
    <property type="evidence" value="ECO:0007669"/>
    <property type="project" value="UniProtKB-SubCell"/>
</dbReference>
<comment type="caution">
    <text evidence="13">The sequence shown here is derived from an EMBL/GenBank/DDBJ whole genome shotgun (WGS) entry which is preliminary data.</text>
</comment>
<keyword evidence="9 10" id="KW-0807">Transducer</keyword>
<sequence>MTNLAIGALLIAIIIISIVGNLLVCLAIYTDRRLRKLGNLFLASLAVADLFVACFVMTLSLINDMMGYWMFGKTFCDLWIASDVMCTTASILNLCAISLDRFIHIKDPLRYTQRMTKKVVILSVALIWFTSFIISFLPISLGWHKPDKGSVAKMANIDDDNVDDNNVNVTVTKKFLCYLDFTPTYAVFSSSISFYFPCIIMVALYTRLYLYAKKHVNNIRSMAVPLQTQSQNASDHHSNHHVADHKAAVTVGIIMGVFLFCWVPFFCMNIIAGFCKTCIPKPVFITLSYLGWFNSGMNPVIYSIFNIEFREAFRRILFTYLKDRCCDQNRRTEQHRSNSHSVSDPLCNRNGNFIANQKSVTAQTPSPRGLFTYKTRTKTSSTGYIEVIPARSTVDIVCHDSDGKISSI</sequence>
<keyword evidence="5 11" id="KW-1133">Transmembrane helix</keyword>
<gene>
    <name evidence="15" type="ORF">B4U79_05164</name>
    <name evidence="14" type="ORF">B4U79_07319</name>
    <name evidence="13" type="ORF">B4U79_10238</name>
</gene>
<evidence type="ECO:0000256" key="7">
    <source>
        <dbReference type="ARBA" id="ARBA00023136"/>
    </source>
</evidence>
<keyword evidence="8 10" id="KW-0675">Receptor</keyword>
<protein>
    <submittedName>
        <fullName evidence="13">Dopamine receptor 1-like protein</fullName>
    </submittedName>
</protein>
<proteinExistence type="inferred from homology"/>
<evidence type="ECO:0000256" key="5">
    <source>
        <dbReference type="ARBA" id="ARBA00022989"/>
    </source>
</evidence>
<accession>A0A3S3NL92</accession>
<keyword evidence="7 11" id="KW-0472">Membrane</keyword>
<keyword evidence="16" id="KW-1185">Reference proteome</keyword>
<evidence type="ECO:0000313" key="15">
    <source>
        <dbReference type="EMBL" id="RWS08917.1"/>
    </source>
</evidence>
<dbReference type="PRINTS" id="PR00237">
    <property type="entry name" value="GPCRRHODOPSN"/>
</dbReference>
<evidence type="ECO:0000313" key="14">
    <source>
        <dbReference type="EMBL" id="RWS04942.1"/>
    </source>
</evidence>
<reference evidence="13" key="2">
    <citation type="submission" date="2018-11" db="EMBL/GenBank/DDBJ databases">
        <title>Trombidioid mite genomics.</title>
        <authorList>
            <person name="Dong X."/>
        </authorList>
    </citation>
    <scope>NUCLEOTIDE SEQUENCE</scope>
    <source>
        <strain evidence="13">UoL-WK</strain>
    </source>
</reference>
<dbReference type="EMBL" id="NCKU01002727">
    <property type="protein sequence ID" value="RWS08917.1"/>
    <property type="molecule type" value="Genomic_DNA"/>
</dbReference>
<feature type="domain" description="G-protein coupled receptors family 1 profile" evidence="12">
    <location>
        <begin position="20"/>
        <end position="302"/>
    </location>
</feature>
<evidence type="ECO:0000256" key="11">
    <source>
        <dbReference type="SAM" id="Phobius"/>
    </source>
</evidence>
<evidence type="ECO:0000256" key="6">
    <source>
        <dbReference type="ARBA" id="ARBA00023040"/>
    </source>
</evidence>